<evidence type="ECO:0000313" key="8">
    <source>
        <dbReference type="Proteomes" id="UP001575105"/>
    </source>
</evidence>
<dbReference type="SUPFAM" id="SSF48230">
    <property type="entry name" value="Chondroitin AC/alginate lyase"/>
    <property type="match status" value="1"/>
</dbReference>
<dbReference type="PANTHER" id="PTHR39210">
    <property type="entry name" value="HEPARIN-SULFATE LYASE"/>
    <property type="match status" value="1"/>
</dbReference>
<sequence length="708" mass="80534">MNFTTAQIRPVDVRQPVQDSADRYPMIATTPDRLERMRSAYQNSEQARTILDATFIEPARNVKGEPIHFPPRGGHHNMWYRCRDCEVPLNTLSDTKHQCPDCEHIYTGEPYDDVIFARQHAANLRNAWRSAWAYAITEDEVFARYTAKVLLGYSERYAGYEYRHASRNMDSEWAQRAGGRLDDQTLDEANFMARQIAPAFDLIRPSEALDSDSSDTIRENLIRPMLETIRRNQRGKNNWQSFHNAAYISGGALLDDAEQWVALAINDPAHGFLNQLEISITDDGMWYEGSWSYHHYSLQALVLLAMSAEHLGINLWDHPRFKRMYTLPLRYVMPDGSLPRFGNASDPKLSDMSSGGGLLSEPAYAALQDEQFRAMLPRTPTWLSVMYGSEAVEGRGELSTTTGSDVMPAAGHVVLRTNGDAGLAGAAVWGPHGGYHSHLDRLSFMWFAHGQELGLDRGRMRAQAYQLPIHTQWYRHTLSHNTVMVDEQAQRPADGELLYFAANDAYAAAVMQSDQVYEGVKHRRLWVMTPTYIVVFDALDADSPRRFDWLYHHAADDVSSDVATDALDLTGRDDGFRYLRNTREGRTDEPIEFVFRGDDVATHLRMTADDDTWVMTGDGPSGTMDHRDPMVLVRHDEKQSTRFAAVIEPVKADAEPTVTQIRWQEEQGYIVIQVDGVDWRDEIQLADNHHVVITHQDERVLTPTDQRE</sequence>
<dbReference type="Proteomes" id="UP001575105">
    <property type="component" value="Unassembled WGS sequence"/>
</dbReference>
<dbReference type="InterPro" id="IPR008397">
    <property type="entry name" value="Alginate_lyase_dom"/>
</dbReference>
<name>A0ABV4U2K3_9BACT</name>
<dbReference type="InterPro" id="IPR012480">
    <property type="entry name" value="Hepar_II_III_C"/>
</dbReference>
<proteinExistence type="predicted"/>
<evidence type="ECO:0000313" key="7">
    <source>
        <dbReference type="EMBL" id="MFA9477011.1"/>
    </source>
</evidence>
<evidence type="ECO:0000256" key="4">
    <source>
        <dbReference type="ARBA" id="ARBA00023239"/>
    </source>
</evidence>
<keyword evidence="4" id="KW-0456">Lyase</keyword>
<protein>
    <submittedName>
        <fullName evidence="7">Heparinase II/III family protein</fullName>
    </submittedName>
</protein>
<dbReference type="Gene3D" id="1.50.10.100">
    <property type="entry name" value="Chondroitin AC/alginate lyase"/>
    <property type="match status" value="1"/>
</dbReference>
<keyword evidence="8" id="KW-1185">Reference proteome</keyword>
<organism evidence="7 8">
    <name type="scientific">Natronomicrosphaera hydrolytica</name>
    <dbReference type="NCBI Taxonomy" id="3242702"/>
    <lineage>
        <taxon>Bacteria</taxon>
        <taxon>Pseudomonadati</taxon>
        <taxon>Planctomycetota</taxon>
        <taxon>Phycisphaerae</taxon>
        <taxon>Phycisphaerales</taxon>
        <taxon>Phycisphaeraceae</taxon>
        <taxon>Natronomicrosphaera</taxon>
    </lineage>
</organism>
<feature type="domain" description="Alginate lyase" evidence="5">
    <location>
        <begin position="126"/>
        <end position="332"/>
    </location>
</feature>
<evidence type="ECO:0000259" key="5">
    <source>
        <dbReference type="Pfam" id="PF05426"/>
    </source>
</evidence>
<keyword evidence="2" id="KW-0732">Signal</keyword>
<comment type="caution">
    <text evidence="7">The sequence shown here is derived from an EMBL/GenBank/DDBJ whole genome shotgun (WGS) entry which is preliminary data.</text>
</comment>
<reference evidence="7 8" key="1">
    <citation type="submission" date="2024-08" db="EMBL/GenBank/DDBJ databases">
        <title>Whole-genome sequencing of halo(alkali)philic microorganisms from hypersaline lakes.</title>
        <authorList>
            <person name="Sorokin D.Y."/>
            <person name="Merkel A.Y."/>
            <person name="Messina E."/>
            <person name="Yakimov M."/>
        </authorList>
    </citation>
    <scope>NUCLEOTIDE SEQUENCE [LARGE SCALE GENOMIC DNA]</scope>
    <source>
        <strain evidence="7 8">AB-hyl4</strain>
    </source>
</reference>
<gene>
    <name evidence="7" type="ORF">ACERK3_01765</name>
</gene>
<dbReference type="RefSeq" id="WP_425343935.1">
    <property type="nucleotide sequence ID" value="NZ_JBGUBD010000001.1"/>
</dbReference>
<evidence type="ECO:0000256" key="1">
    <source>
        <dbReference type="ARBA" id="ARBA00004418"/>
    </source>
</evidence>
<evidence type="ECO:0000259" key="6">
    <source>
        <dbReference type="Pfam" id="PF07940"/>
    </source>
</evidence>
<dbReference type="Pfam" id="PF07940">
    <property type="entry name" value="Hepar_II_III_C"/>
    <property type="match status" value="1"/>
</dbReference>
<dbReference type="PANTHER" id="PTHR39210:SF1">
    <property type="entry name" value="HEPARIN-SULFATE LYASE"/>
    <property type="match status" value="1"/>
</dbReference>
<comment type="subcellular location">
    <subcellularLocation>
        <location evidence="1">Periplasm</location>
    </subcellularLocation>
</comment>
<feature type="domain" description="Heparinase II/III-like C-terminal" evidence="6">
    <location>
        <begin position="401"/>
        <end position="589"/>
    </location>
</feature>
<dbReference type="InterPro" id="IPR008929">
    <property type="entry name" value="Chondroitin_lyas"/>
</dbReference>
<dbReference type="Gene3D" id="2.70.98.70">
    <property type="match status" value="1"/>
</dbReference>
<evidence type="ECO:0000256" key="3">
    <source>
        <dbReference type="ARBA" id="ARBA00022764"/>
    </source>
</evidence>
<keyword evidence="3" id="KW-0574">Periplasm</keyword>
<dbReference type="EMBL" id="JBGUBD010000001">
    <property type="protein sequence ID" value="MFA9477011.1"/>
    <property type="molecule type" value="Genomic_DNA"/>
</dbReference>
<dbReference type="Pfam" id="PF05426">
    <property type="entry name" value="Alginate_lyase"/>
    <property type="match status" value="1"/>
</dbReference>
<accession>A0ABV4U2K3</accession>
<evidence type="ECO:0000256" key="2">
    <source>
        <dbReference type="ARBA" id="ARBA00022729"/>
    </source>
</evidence>